<gene>
    <name evidence="1" type="ORF">GM612_03490</name>
</gene>
<organism evidence="1 2">
    <name type="scientific">Secundilactobacillus folii</name>
    <dbReference type="NCBI Taxonomy" id="2678357"/>
    <lineage>
        <taxon>Bacteria</taxon>
        <taxon>Bacillati</taxon>
        <taxon>Bacillota</taxon>
        <taxon>Bacilli</taxon>
        <taxon>Lactobacillales</taxon>
        <taxon>Lactobacillaceae</taxon>
        <taxon>Secundilactobacillus</taxon>
    </lineage>
</organism>
<keyword evidence="2" id="KW-1185">Reference proteome</keyword>
<proteinExistence type="predicted"/>
<evidence type="ECO:0000313" key="2">
    <source>
        <dbReference type="Proteomes" id="UP000466388"/>
    </source>
</evidence>
<protein>
    <submittedName>
        <fullName evidence="1">Uncharacterized protein</fullName>
    </submittedName>
</protein>
<comment type="caution">
    <text evidence="1">The sequence shown here is derived from an EMBL/GenBank/DDBJ whole genome shotgun (WGS) entry which is preliminary data.</text>
</comment>
<dbReference type="AlphaFoldDB" id="A0A7X3C2E1"/>
<sequence length="65" mass="7434">MAAVRADHQHHRAILTIRYRQPVMSGRDKGQLAEIVAVFLKTVMNRFCQRTVFGIEDARLAVRIA</sequence>
<name>A0A7X3C2E1_9LACO</name>
<dbReference type="EMBL" id="WNJO01000003">
    <property type="protein sequence ID" value="MTV81717.1"/>
    <property type="molecule type" value="Genomic_DNA"/>
</dbReference>
<evidence type="ECO:0000313" key="1">
    <source>
        <dbReference type="EMBL" id="MTV81717.1"/>
    </source>
</evidence>
<dbReference type="Proteomes" id="UP000466388">
    <property type="component" value="Unassembled WGS sequence"/>
</dbReference>
<accession>A0A7X3C2E1</accession>
<reference evidence="1 2" key="1">
    <citation type="submission" date="2019-11" db="EMBL/GenBank/DDBJ databases">
        <title>Lactobacillus sp. nov. CRM56-3, isolated from fermented tea leaves.</title>
        <authorList>
            <person name="Phuengjayaem S."/>
            <person name="Tanasupawat S."/>
        </authorList>
    </citation>
    <scope>NUCLEOTIDE SEQUENCE [LARGE SCALE GENOMIC DNA]</scope>
    <source>
        <strain evidence="1 2">CRM56-3</strain>
    </source>
</reference>